<evidence type="ECO:0000256" key="1">
    <source>
        <dbReference type="ARBA" id="ARBA00008814"/>
    </source>
</evidence>
<keyword evidence="2" id="KW-0732">Signal</keyword>
<dbReference type="Gene3D" id="3.40.50.1980">
    <property type="entry name" value="Nitrogenase molybdenum iron protein domain"/>
    <property type="match status" value="2"/>
</dbReference>
<dbReference type="InterPro" id="IPR050902">
    <property type="entry name" value="ABC_Transporter_SBP"/>
</dbReference>
<dbReference type="Proteomes" id="UP000235653">
    <property type="component" value="Unassembled WGS sequence"/>
</dbReference>
<accession>A0A2P5PA70</accession>
<organism evidence="4 5">
    <name type="scientific">Dehalogenimonas etheniformans</name>
    <dbReference type="NCBI Taxonomy" id="1536648"/>
    <lineage>
        <taxon>Bacteria</taxon>
        <taxon>Bacillati</taxon>
        <taxon>Chloroflexota</taxon>
        <taxon>Dehalococcoidia</taxon>
        <taxon>Dehalococcoidales</taxon>
        <taxon>Dehalococcoidaceae</taxon>
        <taxon>Dehalogenimonas</taxon>
    </lineage>
</organism>
<dbReference type="PROSITE" id="PS50983">
    <property type="entry name" value="FE_B12_PBP"/>
    <property type="match status" value="1"/>
</dbReference>
<evidence type="ECO:0000259" key="3">
    <source>
        <dbReference type="PROSITE" id="PS50983"/>
    </source>
</evidence>
<dbReference type="PANTHER" id="PTHR30535">
    <property type="entry name" value="VITAMIN B12-BINDING PROTEIN"/>
    <property type="match status" value="1"/>
</dbReference>
<proteinExistence type="inferred from homology"/>
<name>A0A2P5PA70_9CHLR</name>
<dbReference type="NCBIfam" id="NF038402">
    <property type="entry name" value="TroA_like"/>
    <property type="match status" value="1"/>
</dbReference>
<comment type="caution">
    <text evidence="4">The sequence shown here is derived from an EMBL/GenBank/DDBJ whole genome shotgun (WGS) entry which is preliminary data.</text>
</comment>
<gene>
    <name evidence="4" type="ORF">JP09_000495</name>
</gene>
<evidence type="ECO:0000313" key="4">
    <source>
        <dbReference type="EMBL" id="PPD59191.1"/>
    </source>
</evidence>
<dbReference type="OrthoDB" id="9787830at2"/>
<protein>
    <recommendedName>
        <fullName evidence="3">Fe/B12 periplasmic-binding domain-containing protein</fullName>
    </recommendedName>
</protein>
<feature type="domain" description="Fe/B12 periplasmic-binding" evidence="3">
    <location>
        <begin position="28"/>
        <end position="283"/>
    </location>
</feature>
<sequence length="290" mass="31977">MICQKGSRSLIVIDQIDREININFPIRRVVSLAPSITESIYALGAEELLCGVTEFCDYPKEAQLKPKIGGYSTVDIDRINLALPDLILASKIQYDRNMKSLEATHRPVLILESSNLPGMLKTIEILGQCSGKKAAVEMLIKSLNTRIESVTAKTKRLALNQRPRVYFLHELETWKTFGAGTIGDELTDLAGGYNIGRDFGTGYPRPTLSEIARANPDIIIAETGYGENPQAPFEKALNEPQLANVKAILTRQVYGVDSSLISRAGPRMVDGLESLARIFYPSIFIAGHQL</sequence>
<dbReference type="Pfam" id="PF01497">
    <property type="entry name" value="Peripla_BP_2"/>
    <property type="match status" value="1"/>
</dbReference>
<comment type="similarity">
    <text evidence="1">Belongs to the bacterial solute-binding protein 8 family.</text>
</comment>
<dbReference type="AlphaFoldDB" id="A0A2P5PA70"/>
<dbReference type="EMBL" id="JQAN02000001">
    <property type="protein sequence ID" value="PPD59191.1"/>
    <property type="molecule type" value="Genomic_DNA"/>
</dbReference>
<evidence type="ECO:0000313" key="5">
    <source>
        <dbReference type="Proteomes" id="UP000235653"/>
    </source>
</evidence>
<dbReference type="InterPro" id="IPR054828">
    <property type="entry name" value="Vit_B12_bind_prot"/>
</dbReference>
<dbReference type="PANTHER" id="PTHR30535:SF34">
    <property type="entry name" value="MOLYBDATE-BINDING PROTEIN MOLA"/>
    <property type="match status" value="1"/>
</dbReference>
<dbReference type="GO" id="GO:0071281">
    <property type="term" value="P:cellular response to iron ion"/>
    <property type="evidence" value="ECO:0007669"/>
    <property type="project" value="TreeGrafter"/>
</dbReference>
<dbReference type="SUPFAM" id="SSF53807">
    <property type="entry name" value="Helical backbone' metal receptor"/>
    <property type="match status" value="1"/>
</dbReference>
<evidence type="ECO:0000256" key="2">
    <source>
        <dbReference type="ARBA" id="ARBA00022729"/>
    </source>
</evidence>
<keyword evidence="5" id="KW-1185">Reference proteome</keyword>
<reference evidence="4 5" key="1">
    <citation type="journal article" date="2017" name="ISME J.">
        <title>Grape pomace compost harbors organohalide-respiring Dehalogenimonas species with novel reductive dehalogenase genes.</title>
        <authorList>
            <person name="Yang Y."/>
            <person name="Higgins S.A."/>
            <person name="Yan J."/>
            <person name="Simsir B."/>
            <person name="Chourey K."/>
            <person name="Iyer R."/>
            <person name="Hettich R.L."/>
            <person name="Baldwin B."/>
            <person name="Ogles D.M."/>
            <person name="Loffler F.E."/>
        </authorList>
    </citation>
    <scope>NUCLEOTIDE SEQUENCE [LARGE SCALE GENOMIC DNA]</scope>
    <source>
        <strain evidence="4 5">GP</strain>
    </source>
</reference>
<dbReference type="InterPro" id="IPR002491">
    <property type="entry name" value="ABC_transptr_periplasmic_BD"/>
</dbReference>